<reference evidence="1" key="1">
    <citation type="submission" date="2015-11" db="EMBL/GenBank/DDBJ databases">
        <title>De novo transcriptome assembly of four potential Pierce s Disease insect vectors from Arizona vineyards.</title>
        <authorList>
            <person name="Tassone E.E."/>
        </authorList>
    </citation>
    <scope>NUCLEOTIDE SEQUENCE</scope>
</reference>
<organism evidence="1">
    <name type="scientific">Graphocephala atropunctata</name>
    <dbReference type="NCBI Taxonomy" id="36148"/>
    <lineage>
        <taxon>Eukaryota</taxon>
        <taxon>Metazoa</taxon>
        <taxon>Ecdysozoa</taxon>
        <taxon>Arthropoda</taxon>
        <taxon>Hexapoda</taxon>
        <taxon>Insecta</taxon>
        <taxon>Pterygota</taxon>
        <taxon>Neoptera</taxon>
        <taxon>Paraneoptera</taxon>
        <taxon>Hemiptera</taxon>
        <taxon>Auchenorrhyncha</taxon>
        <taxon>Membracoidea</taxon>
        <taxon>Cicadellidae</taxon>
        <taxon>Cicadellinae</taxon>
        <taxon>Cicadellini</taxon>
        <taxon>Graphocephala</taxon>
    </lineage>
</organism>
<accession>A0A1B6MFK8</accession>
<name>A0A1B6MFK8_9HEMI</name>
<protein>
    <submittedName>
        <fullName evidence="1">Uncharacterized protein</fullName>
    </submittedName>
</protein>
<proteinExistence type="predicted"/>
<gene>
    <name evidence="1" type="ORF">g.3816</name>
</gene>
<dbReference type="EMBL" id="GEBQ01005264">
    <property type="protein sequence ID" value="JAT34713.1"/>
    <property type="molecule type" value="Transcribed_RNA"/>
</dbReference>
<evidence type="ECO:0000313" key="1">
    <source>
        <dbReference type="EMBL" id="JAT34713.1"/>
    </source>
</evidence>
<sequence length="113" mass="12320">MWRKIVPTVPDIAKKRKTGNGPTAITVPGYSFTTTKTAKYTKNVAIPLQIPRTSVGYTSPFIDSGRDAKPTALEITNRIERAEINHTGRVRNGETSNAKPHIEALMTAPESTA</sequence>
<dbReference type="AlphaFoldDB" id="A0A1B6MFK8"/>
<feature type="non-terminal residue" evidence="1">
    <location>
        <position position="113"/>
    </location>
</feature>